<dbReference type="GO" id="GO:0008270">
    <property type="term" value="F:zinc ion binding"/>
    <property type="evidence" value="ECO:0007669"/>
    <property type="project" value="InterPro"/>
</dbReference>
<dbReference type="CDD" id="cd09604">
    <property type="entry name" value="M1_APN_like"/>
    <property type="match status" value="1"/>
</dbReference>
<feature type="signal peptide" evidence="1">
    <location>
        <begin position="1"/>
        <end position="23"/>
    </location>
</feature>
<dbReference type="RefSeq" id="WP_020891844.1">
    <property type="nucleotide sequence ID" value="NZ_BJYV01000038.1"/>
</dbReference>
<gene>
    <name evidence="3" type="ORF">CQA01_46460</name>
</gene>
<feature type="chain" id="PRO_5021736798" evidence="1">
    <location>
        <begin position="24"/>
        <end position="651"/>
    </location>
</feature>
<dbReference type="GO" id="GO:0008237">
    <property type="term" value="F:metallopeptidase activity"/>
    <property type="evidence" value="ECO:0007669"/>
    <property type="project" value="InterPro"/>
</dbReference>
<dbReference type="InterPro" id="IPR014782">
    <property type="entry name" value="Peptidase_M1_dom"/>
</dbReference>
<dbReference type="InterPro" id="IPR027268">
    <property type="entry name" value="Peptidase_M4/M1_CTD_sf"/>
</dbReference>
<feature type="domain" description="Peptidase M1 membrane alanine aminopeptidase" evidence="2">
    <location>
        <begin position="398"/>
        <end position="551"/>
    </location>
</feature>
<dbReference type="AlphaFoldDB" id="A0A512CIT0"/>
<dbReference type="Gene3D" id="1.10.390.10">
    <property type="entry name" value="Neutral Protease Domain 2"/>
    <property type="match status" value="1"/>
</dbReference>
<evidence type="ECO:0000313" key="4">
    <source>
        <dbReference type="Proteomes" id="UP000321301"/>
    </source>
</evidence>
<keyword evidence="1" id="KW-0732">Signal</keyword>
<dbReference type="EMBL" id="BJYV01000038">
    <property type="protein sequence ID" value="GEO24112.1"/>
    <property type="molecule type" value="Genomic_DNA"/>
</dbReference>
<keyword evidence="4" id="KW-1185">Reference proteome</keyword>
<comment type="caution">
    <text evidence="3">The sequence shown here is derived from an EMBL/GenBank/DDBJ whole genome shotgun (WGS) entry which is preliminary data.</text>
</comment>
<organism evidence="3 4">
    <name type="scientific">Cyclobacterium qasimii</name>
    <dbReference type="NCBI Taxonomy" id="1350429"/>
    <lineage>
        <taxon>Bacteria</taxon>
        <taxon>Pseudomonadati</taxon>
        <taxon>Bacteroidota</taxon>
        <taxon>Cytophagia</taxon>
        <taxon>Cytophagales</taxon>
        <taxon>Cyclobacteriaceae</taxon>
        <taxon>Cyclobacterium</taxon>
    </lineage>
</organism>
<accession>A0A512CIT0</accession>
<sequence length="651" mass="73922">MKYNHLSKWLVVAFLFSSNWVLAQVESNNQNDFNEFTYRQGSAYRAASGKPGPDYWQNGADYKIAVTIDEDEHTVTGKVDITYTNNSPESLSFIWLHLEQNRFTPDSRGTLTTPIQGNRYNGDIDGGYTINNVAAQLSKRGSTVSSKHIITDTRMQVFFNEPIPAKGGVATVSMNFTFKVPVKGMDRMGRLTVADGTIYALAQWYPKVAVFDDVEGWNIEPYLGAGEFYLDYGDFDYKVTVPYDHIVVGSGALQNPKEVLNGTLLERLEKASNSDTTVYLVKPEEVLKPELTRPKQEGTLTWHFKIENARDVAFSSSKAFIWDAAQINLPEGKKAIAQSVYPKESDGQDAWSRSTEYSKASIEHYSNKWYPYPYPAAVNVAADINGMEYPGLNFCSYKSKEGSLWGVTDHEFGHNWFPMIVGTNERRYAWMDEGFNSFINHYSSVAFNEGEYGSDLQQTRKYVNWLNSEDREGIDTYPDVANTSNLGMIAYMKPAIGLFLLREYILGEERFDNAFKAYIEAWAYKHPQPNDFFNIIENVGGENLSWFWKSWFYGTDNIDLAIENVVPYGNDQVVILSNKGGVPMPVKLGLTYADGSKERIMLPVEIWQRGDSWNYQHKSNKQLVGVEIDPDKVLPDINIANDKWPSDIYKE</sequence>
<dbReference type="SUPFAM" id="SSF55486">
    <property type="entry name" value="Metalloproteases ('zincins'), catalytic domain"/>
    <property type="match status" value="1"/>
</dbReference>
<name>A0A512CIT0_9BACT</name>
<dbReference type="Proteomes" id="UP000321301">
    <property type="component" value="Unassembled WGS sequence"/>
</dbReference>
<evidence type="ECO:0000259" key="2">
    <source>
        <dbReference type="Pfam" id="PF01433"/>
    </source>
</evidence>
<evidence type="ECO:0000313" key="3">
    <source>
        <dbReference type="EMBL" id="GEO24112.1"/>
    </source>
</evidence>
<protein>
    <submittedName>
        <fullName evidence="3">Peptidase M1</fullName>
    </submittedName>
</protein>
<proteinExistence type="predicted"/>
<reference evidence="3 4" key="1">
    <citation type="submission" date="2019-07" db="EMBL/GenBank/DDBJ databases">
        <title>Whole genome shotgun sequence of Cyclobacterium qasimii NBRC 106168.</title>
        <authorList>
            <person name="Hosoyama A."/>
            <person name="Uohara A."/>
            <person name="Ohji S."/>
            <person name="Ichikawa N."/>
        </authorList>
    </citation>
    <scope>NUCLEOTIDE SEQUENCE [LARGE SCALE GENOMIC DNA]</scope>
    <source>
        <strain evidence="3 4">NBRC 106168</strain>
    </source>
</reference>
<evidence type="ECO:0000256" key="1">
    <source>
        <dbReference type="SAM" id="SignalP"/>
    </source>
</evidence>
<dbReference type="Pfam" id="PF01433">
    <property type="entry name" value="Peptidase_M1"/>
    <property type="match status" value="1"/>
</dbReference>